<name>A0A445EK81_ARAHY</name>
<dbReference type="AlphaFoldDB" id="A0A445EK81"/>
<sequence>MATRMHITLIIHHRGRLERGLDDKLCYAESEITEVERVNVDTLNGFFISDLLKDIGYPIISDFYWRQPGMEIEGGLRLLRLDMEVVKMYETAVENGHKIELNIEHPISQADVVDTNEEAGVEAPDQVNVTPSRRRRKVYVRRTPTPKKAIGPRRILHLERVHTEAQITEETHGTEKAQPDASPNPSVPTTLNTIHVSEESATPNTVPASSIPLDNNAQSKSPTYRKPPSTSDDPQDELLTQYVPLPQNQPSFRAMPEPHPTPPPNTSSTNPSATVNAPKTQNNNTEEGTEGSRRKQIRRSTKRPLPTGQTFIPNTDPNQPSSVFIPVDGGEYSDDEPGLHCYDKGCDKKKEAMASGGAASGSGSQH</sequence>
<accession>A0A445EK81</accession>
<evidence type="ECO:0000256" key="1">
    <source>
        <dbReference type="SAM" id="MobiDB-lite"/>
    </source>
</evidence>
<feature type="compositionally biased region" description="Polar residues" evidence="1">
    <location>
        <begin position="181"/>
        <end position="232"/>
    </location>
</feature>
<gene>
    <name evidence="3" type="ORF">Ahy_A01g000334</name>
</gene>
<reference evidence="3 4" key="1">
    <citation type="submission" date="2019-01" db="EMBL/GenBank/DDBJ databases">
        <title>Sequencing of cultivated peanut Arachis hypogaea provides insights into genome evolution and oil improvement.</title>
        <authorList>
            <person name="Chen X."/>
        </authorList>
    </citation>
    <scope>NUCLEOTIDE SEQUENCE [LARGE SCALE GENOMIC DNA]</scope>
    <source>
        <strain evidence="4">cv. Fuhuasheng</strain>
        <tissue evidence="3">Leaves</tissue>
    </source>
</reference>
<evidence type="ECO:0000259" key="2">
    <source>
        <dbReference type="Pfam" id="PF26130"/>
    </source>
</evidence>
<protein>
    <recommendedName>
        <fullName evidence="2">PB1-like domain-containing protein</fullName>
    </recommendedName>
</protein>
<comment type="caution">
    <text evidence="3">The sequence shown here is derived from an EMBL/GenBank/DDBJ whole genome shotgun (WGS) entry which is preliminary data.</text>
</comment>
<feature type="compositionally biased region" description="Basic and acidic residues" evidence="1">
    <location>
        <begin position="166"/>
        <end position="178"/>
    </location>
</feature>
<keyword evidence="4" id="KW-1185">Reference proteome</keyword>
<feature type="region of interest" description="Disordered" evidence="1">
    <location>
        <begin position="166"/>
        <end position="339"/>
    </location>
</feature>
<proteinExistence type="predicted"/>
<feature type="compositionally biased region" description="Polar residues" evidence="1">
    <location>
        <begin position="307"/>
        <end position="322"/>
    </location>
</feature>
<dbReference type="Proteomes" id="UP000289738">
    <property type="component" value="Chromosome A01"/>
</dbReference>
<evidence type="ECO:0000313" key="4">
    <source>
        <dbReference type="Proteomes" id="UP000289738"/>
    </source>
</evidence>
<dbReference type="EMBL" id="SDMP01000001">
    <property type="protein sequence ID" value="RYR75752.1"/>
    <property type="molecule type" value="Genomic_DNA"/>
</dbReference>
<organism evidence="3 4">
    <name type="scientific">Arachis hypogaea</name>
    <name type="common">Peanut</name>
    <dbReference type="NCBI Taxonomy" id="3818"/>
    <lineage>
        <taxon>Eukaryota</taxon>
        <taxon>Viridiplantae</taxon>
        <taxon>Streptophyta</taxon>
        <taxon>Embryophyta</taxon>
        <taxon>Tracheophyta</taxon>
        <taxon>Spermatophyta</taxon>
        <taxon>Magnoliopsida</taxon>
        <taxon>eudicotyledons</taxon>
        <taxon>Gunneridae</taxon>
        <taxon>Pentapetalae</taxon>
        <taxon>rosids</taxon>
        <taxon>fabids</taxon>
        <taxon>Fabales</taxon>
        <taxon>Fabaceae</taxon>
        <taxon>Papilionoideae</taxon>
        <taxon>50 kb inversion clade</taxon>
        <taxon>dalbergioids sensu lato</taxon>
        <taxon>Dalbergieae</taxon>
        <taxon>Pterocarpus clade</taxon>
        <taxon>Arachis</taxon>
    </lineage>
</organism>
<feature type="compositionally biased region" description="Polar residues" evidence="1">
    <location>
        <begin position="273"/>
        <end position="286"/>
    </location>
</feature>
<evidence type="ECO:0000313" key="3">
    <source>
        <dbReference type="EMBL" id="RYR75752.1"/>
    </source>
</evidence>
<dbReference type="Pfam" id="PF26130">
    <property type="entry name" value="PB1-like"/>
    <property type="match status" value="1"/>
</dbReference>
<dbReference type="InterPro" id="IPR058594">
    <property type="entry name" value="PB1-like_dom_pln"/>
</dbReference>
<feature type="domain" description="PB1-like" evidence="2">
    <location>
        <begin position="5"/>
        <end position="105"/>
    </location>
</feature>